<proteinExistence type="predicted"/>
<dbReference type="EMBL" id="UINC01014163">
    <property type="protein sequence ID" value="SVA60632.1"/>
    <property type="molecule type" value="Genomic_DNA"/>
</dbReference>
<accession>A0A381X7V5</accession>
<sequence length="58" mass="6248">PERGIDAIFFPQYGVVTSKFWDEAEAASHPPIQLPFSPKSLNVISFNGTGDLLTGGLN</sequence>
<evidence type="ECO:0000313" key="1">
    <source>
        <dbReference type="EMBL" id="SVA60632.1"/>
    </source>
</evidence>
<organism evidence="1">
    <name type="scientific">marine metagenome</name>
    <dbReference type="NCBI Taxonomy" id="408172"/>
    <lineage>
        <taxon>unclassified sequences</taxon>
        <taxon>metagenomes</taxon>
        <taxon>ecological metagenomes</taxon>
    </lineage>
</organism>
<feature type="non-terminal residue" evidence="1">
    <location>
        <position position="1"/>
    </location>
</feature>
<reference evidence="1" key="1">
    <citation type="submission" date="2018-05" db="EMBL/GenBank/DDBJ databases">
        <authorList>
            <person name="Lanie J.A."/>
            <person name="Ng W.-L."/>
            <person name="Kazmierczak K.M."/>
            <person name="Andrzejewski T.M."/>
            <person name="Davidsen T.M."/>
            <person name="Wayne K.J."/>
            <person name="Tettelin H."/>
            <person name="Glass J.I."/>
            <person name="Rusch D."/>
            <person name="Podicherti R."/>
            <person name="Tsui H.-C.T."/>
            <person name="Winkler M.E."/>
        </authorList>
    </citation>
    <scope>NUCLEOTIDE SEQUENCE</scope>
</reference>
<protein>
    <submittedName>
        <fullName evidence="1">Uncharacterized protein</fullName>
    </submittedName>
</protein>
<dbReference type="AlphaFoldDB" id="A0A381X7V5"/>
<name>A0A381X7V5_9ZZZZ</name>
<gene>
    <name evidence="1" type="ORF">METZ01_LOCUS113486</name>
</gene>